<dbReference type="PANTHER" id="PTHR30115:SF18">
    <property type="entry name" value="NITROGEN REGULATORY PROTEIN P-II"/>
    <property type="match status" value="1"/>
</dbReference>
<dbReference type="PROSITE" id="PS51343">
    <property type="entry name" value="PII_GLNB_DOM"/>
    <property type="match status" value="1"/>
</dbReference>
<gene>
    <name evidence="2" type="ORF">Rcae01_05351</name>
</gene>
<evidence type="ECO:0000313" key="2">
    <source>
        <dbReference type="EMBL" id="GAA5509846.1"/>
    </source>
</evidence>
<dbReference type="PRINTS" id="PR00340">
    <property type="entry name" value="PIIGLNB"/>
</dbReference>
<comment type="caution">
    <text evidence="2">The sequence shown here is derived from an EMBL/GenBank/DDBJ whole genome shotgun (WGS) entry which is preliminary data.</text>
</comment>
<dbReference type="InterPro" id="IPR011322">
    <property type="entry name" value="N-reg_PII-like_a/b"/>
</dbReference>
<dbReference type="Proteomes" id="UP001416858">
    <property type="component" value="Unassembled WGS sequence"/>
</dbReference>
<dbReference type="PANTHER" id="PTHR30115">
    <property type="entry name" value="NITROGEN REGULATORY PROTEIN P-II"/>
    <property type="match status" value="1"/>
</dbReference>
<dbReference type="EMBL" id="BAABRO010000017">
    <property type="protein sequence ID" value="GAA5509846.1"/>
    <property type="molecule type" value="Genomic_DNA"/>
</dbReference>
<organism evidence="2 3">
    <name type="scientific">Novipirellula caenicola</name>
    <dbReference type="NCBI Taxonomy" id="1536901"/>
    <lineage>
        <taxon>Bacteria</taxon>
        <taxon>Pseudomonadati</taxon>
        <taxon>Planctomycetota</taxon>
        <taxon>Planctomycetia</taxon>
        <taxon>Pirellulales</taxon>
        <taxon>Pirellulaceae</taxon>
        <taxon>Novipirellula</taxon>
    </lineage>
</organism>
<evidence type="ECO:0000256" key="1">
    <source>
        <dbReference type="RuleBase" id="RU003936"/>
    </source>
</evidence>
<reference evidence="2 3" key="1">
    <citation type="submission" date="2024-02" db="EMBL/GenBank/DDBJ databases">
        <title>Rhodopirellula caenicola NBRC 110016.</title>
        <authorList>
            <person name="Ichikawa N."/>
            <person name="Katano-Makiyama Y."/>
            <person name="Hidaka K."/>
        </authorList>
    </citation>
    <scope>NUCLEOTIDE SEQUENCE [LARGE SCALE GENOMIC DNA]</scope>
    <source>
        <strain evidence="2 3">NBRC 110016</strain>
    </source>
</reference>
<sequence length="169" mass="19036">MHFSNRRRPTPSLAVTVQCRYRVCLPLIPSRHGLQVVKGPRRHWESLAFLFSRSCLVVKLIIAIIQPSRLEAVKEALTKVEVFRLTVMDCQGFGRQKGQSGIYRGHEFSVNLLRKVQLQIAVNEEFVKPTVDAILEGGHTGEIGDGKIFVLPMDDCIRIRTGERGSEAI</sequence>
<dbReference type="SUPFAM" id="SSF54913">
    <property type="entry name" value="GlnB-like"/>
    <property type="match status" value="1"/>
</dbReference>
<dbReference type="InterPro" id="IPR002187">
    <property type="entry name" value="N-reg_PII"/>
</dbReference>
<proteinExistence type="inferred from homology"/>
<dbReference type="PROSITE" id="PS00638">
    <property type="entry name" value="PII_GLNB_CTER"/>
    <property type="match status" value="1"/>
</dbReference>
<comment type="similarity">
    <text evidence="1">Belongs to the P(II) protein family.</text>
</comment>
<dbReference type="InterPro" id="IPR017918">
    <property type="entry name" value="N-reg_PII_CS"/>
</dbReference>
<name>A0ABP9VYD4_9BACT</name>
<dbReference type="Pfam" id="PF00543">
    <property type="entry name" value="P-II"/>
    <property type="match status" value="1"/>
</dbReference>
<dbReference type="SMART" id="SM00938">
    <property type="entry name" value="P-II"/>
    <property type="match status" value="1"/>
</dbReference>
<evidence type="ECO:0008006" key="4">
    <source>
        <dbReference type="Google" id="ProtNLM"/>
    </source>
</evidence>
<protein>
    <recommendedName>
        <fullName evidence="4">Nitrogen regulatory protein P-II</fullName>
    </recommendedName>
</protein>
<evidence type="ECO:0000313" key="3">
    <source>
        <dbReference type="Proteomes" id="UP001416858"/>
    </source>
</evidence>
<dbReference type="Gene3D" id="3.30.70.120">
    <property type="match status" value="1"/>
</dbReference>
<accession>A0ABP9VYD4</accession>
<keyword evidence="3" id="KW-1185">Reference proteome</keyword>
<dbReference type="InterPro" id="IPR015867">
    <property type="entry name" value="N-reg_PII/ATP_PRibTrfase_C"/>
</dbReference>